<feature type="domain" description="Helicase C-terminal" evidence="5">
    <location>
        <begin position="49"/>
        <end position="198"/>
    </location>
</feature>
<evidence type="ECO:0000313" key="7">
    <source>
        <dbReference type="Proteomes" id="UP000738349"/>
    </source>
</evidence>
<evidence type="ECO:0000256" key="3">
    <source>
        <dbReference type="ARBA" id="ARBA00034808"/>
    </source>
</evidence>
<dbReference type="Pfam" id="PF00271">
    <property type="entry name" value="Helicase_C"/>
    <property type="match status" value="1"/>
</dbReference>
<dbReference type="GO" id="GO:0005737">
    <property type="term" value="C:cytoplasm"/>
    <property type="evidence" value="ECO:0007669"/>
    <property type="project" value="TreeGrafter"/>
</dbReference>
<gene>
    <name evidence="6" type="ORF">EDB81DRAFT_705008</name>
</gene>
<evidence type="ECO:0000256" key="2">
    <source>
        <dbReference type="ARBA" id="ARBA00034617"/>
    </source>
</evidence>
<evidence type="ECO:0000259" key="5">
    <source>
        <dbReference type="PROSITE" id="PS51194"/>
    </source>
</evidence>
<protein>
    <recommendedName>
        <fullName evidence="3">DNA 3'-5' helicase</fullName>
        <ecNumber evidence="3">5.6.2.4</ecNumber>
    </recommendedName>
</protein>
<dbReference type="GO" id="GO:0043138">
    <property type="term" value="F:3'-5' DNA helicase activity"/>
    <property type="evidence" value="ECO:0007669"/>
    <property type="project" value="UniProtKB-EC"/>
</dbReference>
<dbReference type="PANTHER" id="PTHR13710">
    <property type="entry name" value="DNA HELICASE RECQ FAMILY MEMBER"/>
    <property type="match status" value="1"/>
</dbReference>
<comment type="similarity">
    <text evidence="1">Belongs to the helicase family. RecQ subfamily.</text>
</comment>
<dbReference type="GO" id="GO:0009378">
    <property type="term" value="F:four-way junction helicase activity"/>
    <property type="evidence" value="ECO:0007669"/>
    <property type="project" value="TreeGrafter"/>
</dbReference>
<dbReference type="GO" id="GO:0000724">
    <property type="term" value="P:double-strand break repair via homologous recombination"/>
    <property type="evidence" value="ECO:0007669"/>
    <property type="project" value="TreeGrafter"/>
</dbReference>
<dbReference type="InterPro" id="IPR001650">
    <property type="entry name" value="Helicase_C-like"/>
</dbReference>
<keyword evidence="7" id="KW-1185">Reference proteome</keyword>
<dbReference type="InterPro" id="IPR027417">
    <property type="entry name" value="P-loop_NTPase"/>
</dbReference>
<feature type="compositionally biased region" description="Basic and acidic residues" evidence="4">
    <location>
        <begin position="269"/>
        <end position="290"/>
    </location>
</feature>
<dbReference type="GO" id="GO:0005694">
    <property type="term" value="C:chromosome"/>
    <property type="evidence" value="ECO:0007669"/>
    <property type="project" value="TreeGrafter"/>
</dbReference>
<organism evidence="6 7">
    <name type="scientific">Dactylonectria macrodidyma</name>
    <dbReference type="NCBI Taxonomy" id="307937"/>
    <lineage>
        <taxon>Eukaryota</taxon>
        <taxon>Fungi</taxon>
        <taxon>Dikarya</taxon>
        <taxon>Ascomycota</taxon>
        <taxon>Pezizomycotina</taxon>
        <taxon>Sordariomycetes</taxon>
        <taxon>Hypocreomycetidae</taxon>
        <taxon>Hypocreales</taxon>
        <taxon>Nectriaceae</taxon>
        <taxon>Dactylonectria</taxon>
    </lineage>
</organism>
<dbReference type="SUPFAM" id="SSF52540">
    <property type="entry name" value="P-loop containing nucleoside triphosphate hydrolases"/>
    <property type="match status" value="1"/>
</dbReference>
<proteinExistence type="inferred from homology"/>
<name>A0A9P9CX43_9HYPO</name>
<dbReference type="AlphaFoldDB" id="A0A9P9CX43"/>
<comment type="catalytic activity">
    <reaction evidence="2">
        <text>Couples ATP hydrolysis with the unwinding of duplex DNA by translocating in the 3'-5' direction.</text>
        <dbReference type="EC" id="5.6.2.4"/>
    </reaction>
</comment>
<feature type="region of interest" description="Disordered" evidence="4">
    <location>
        <begin position="238"/>
        <end position="290"/>
    </location>
</feature>
<dbReference type="Proteomes" id="UP000738349">
    <property type="component" value="Unassembled WGS sequence"/>
</dbReference>
<reference evidence="6" key="1">
    <citation type="journal article" date="2021" name="Nat. Commun.">
        <title>Genetic determinants of endophytism in the Arabidopsis root mycobiome.</title>
        <authorList>
            <person name="Mesny F."/>
            <person name="Miyauchi S."/>
            <person name="Thiergart T."/>
            <person name="Pickel B."/>
            <person name="Atanasova L."/>
            <person name="Karlsson M."/>
            <person name="Huettel B."/>
            <person name="Barry K.W."/>
            <person name="Haridas S."/>
            <person name="Chen C."/>
            <person name="Bauer D."/>
            <person name="Andreopoulos W."/>
            <person name="Pangilinan J."/>
            <person name="LaButti K."/>
            <person name="Riley R."/>
            <person name="Lipzen A."/>
            <person name="Clum A."/>
            <person name="Drula E."/>
            <person name="Henrissat B."/>
            <person name="Kohler A."/>
            <person name="Grigoriev I.V."/>
            <person name="Martin F.M."/>
            <person name="Hacquard S."/>
        </authorList>
    </citation>
    <scope>NUCLEOTIDE SEQUENCE</scope>
    <source>
        <strain evidence="6">MPI-CAGE-AT-0147</strain>
    </source>
</reference>
<dbReference type="PANTHER" id="PTHR13710:SF154">
    <property type="entry name" value="RECQ HELICASE, PUTATIVE (AFU_ORTHOLOGUE AFUA_6G14720)-RELATED"/>
    <property type="match status" value="1"/>
</dbReference>
<accession>A0A9P9CX43</accession>
<dbReference type="EMBL" id="JAGMUV010000063">
    <property type="protein sequence ID" value="KAH7108681.1"/>
    <property type="molecule type" value="Genomic_DNA"/>
</dbReference>
<dbReference type="OrthoDB" id="5425465at2759"/>
<evidence type="ECO:0000256" key="1">
    <source>
        <dbReference type="ARBA" id="ARBA00005446"/>
    </source>
</evidence>
<evidence type="ECO:0000313" key="6">
    <source>
        <dbReference type="EMBL" id="KAH7108681.1"/>
    </source>
</evidence>
<dbReference type="Gene3D" id="3.40.50.300">
    <property type="entry name" value="P-loop containing nucleotide triphosphate hydrolases"/>
    <property type="match status" value="1"/>
</dbReference>
<sequence>MGSAVTFRGLQEPVIRAVARGEWPIVQITPTGGGKKGEEDDAIAERVCEIVRAWTATHSRGKVIIYGGTIKRVEQITAMLGCVGYWRGVGNAKEKARRMEEWRISTGGRAGWIAATNALGMGIDDPGVCLVVHAGIPRQLVNVVQESGRGGLGGQRSESVVVLRGKSGQQDEWAWDDDVIEYAEGKRCRREVLDREMDGNKDRIGCVEGEEACDVCQGHRMARAMHELTECEPWWEDEEGEWGRRSRGGRGGETGSGDRGRLSTQSAADSRKREESGGTGDARDGRVASV</sequence>
<dbReference type="PROSITE" id="PS51194">
    <property type="entry name" value="HELICASE_CTER"/>
    <property type="match status" value="1"/>
</dbReference>
<dbReference type="EC" id="5.6.2.4" evidence="3"/>
<evidence type="ECO:0000256" key="4">
    <source>
        <dbReference type="SAM" id="MobiDB-lite"/>
    </source>
</evidence>
<comment type="caution">
    <text evidence="6">The sequence shown here is derived from an EMBL/GenBank/DDBJ whole genome shotgun (WGS) entry which is preliminary data.</text>
</comment>